<dbReference type="Proteomes" id="UP000013201">
    <property type="component" value="Unassembled WGS sequence"/>
</dbReference>
<comment type="caution">
    <text evidence="6">The sequence shown here is derived from an EMBL/GenBank/DDBJ whole genome shotgun (WGS) entry which is preliminary data.</text>
</comment>
<dbReference type="PRINTS" id="PR00153">
    <property type="entry name" value="CSAPPISMRASE"/>
</dbReference>
<dbReference type="PROSITE" id="PS00170">
    <property type="entry name" value="CSA_PPIASE_1"/>
    <property type="match status" value="1"/>
</dbReference>
<keyword evidence="3 4" id="KW-0413">Isomerase</keyword>
<comment type="catalytic activity">
    <reaction evidence="4">
        <text>[protein]-peptidylproline (omega=180) = [protein]-peptidylproline (omega=0)</text>
        <dbReference type="Rhea" id="RHEA:16237"/>
        <dbReference type="Rhea" id="RHEA-COMP:10747"/>
        <dbReference type="Rhea" id="RHEA-COMP:10748"/>
        <dbReference type="ChEBI" id="CHEBI:83833"/>
        <dbReference type="ChEBI" id="CHEBI:83834"/>
        <dbReference type="EC" id="5.2.1.8"/>
    </reaction>
</comment>
<dbReference type="InterPro" id="IPR044666">
    <property type="entry name" value="Cyclophilin_A-like"/>
</dbReference>
<comment type="similarity">
    <text evidence="1 4">Belongs to the cyclophilin-type PPIase family.</text>
</comment>
<reference evidence="6 7" key="1">
    <citation type="submission" date="2013-03" db="EMBL/GenBank/DDBJ databases">
        <authorList>
            <person name="Le V."/>
        </authorList>
    </citation>
    <scope>NUCLEOTIDE SEQUENCE [LARGE SCALE GENOMIC DNA]</scope>
    <source>
        <strain evidence="6 7">BiD32</strain>
    </source>
</reference>
<dbReference type="PANTHER" id="PTHR45625:SF4">
    <property type="entry name" value="PEPTIDYLPROLYL ISOMERASE DOMAIN AND WD REPEAT-CONTAINING PROTEIN 1"/>
    <property type="match status" value="1"/>
</dbReference>
<dbReference type="EC" id="5.2.1.8" evidence="4"/>
<dbReference type="InterPro" id="IPR029000">
    <property type="entry name" value="Cyclophilin-like_dom_sf"/>
</dbReference>
<evidence type="ECO:0000256" key="2">
    <source>
        <dbReference type="ARBA" id="ARBA00023110"/>
    </source>
</evidence>
<dbReference type="InterPro" id="IPR002130">
    <property type="entry name" value="Cyclophilin-type_PPIase_dom"/>
</dbReference>
<dbReference type="InterPro" id="IPR020892">
    <property type="entry name" value="Cyclophilin-type_PPIase_CS"/>
</dbReference>
<dbReference type="GO" id="GO:0006457">
    <property type="term" value="P:protein folding"/>
    <property type="evidence" value="ECO:0007669"/>
    <property type="project" value="InterPro"/>
</dbReference>
<dbReference type="GO" id="GO:0003755">
    <property type="term" value="F:peptidyl-prolyl cis-trans isomerase activity"/>
    <property type="evidence" value="ECO:0007669"/>
    <property type="project" value="UniProtKB-UniRule"/>
</dbReference>
<name>N1MQ89_9SPHN</name>
<dbReference type="AlphaFoldDB" id="N1MQ89"/>
<evidence type="ECO:0000313" key="7">
    <source>
        <dbReference type="Proteomes" id="UP000013201"/>
    </source>
</evidence>
<dbReference type="EMBL" id="CAVK010000085">
    <property type="protein sequence ID" value="CCW17598.1"/>
    <property type="molecule type" value="Genomic_DNA"/>
</dbReference>
<evidence type="ECO:0000313" key="6">
    <source>
        <dbReference type="EMBL" id="CCW17598.1"/>
    </source>
</evidence>
<dbReference type="PROSITE" id="PS50072">
    <property type="entry name" value="CSA_PPIASE_2"/>
    <property type="match status" value="1"/>
</dbReference>
<gene>
    <name evidence="6" type="ORF">EBBID32_19390</name>
</gene>
<dbReference type="SUPFAM" id="SSF50891">
    <property type="entry name" value="Cyclophilin-like"/>
    <property type="match status" value="1"/>
</dbReference>
<keyword evidence="7" id="KW-1185">Reference proteome</keyword>
<feature type="domain" description="PPIase cyclophilin-type" evidence="5">
    <location>
        <begin position="107"/>
        <end position="264"/>
    </location>
</feature>
<dbReference type="PANTHER" id="PTHR45625">
    <property type="entry name" value="PEPTIDYL-PROLYL CIS-TRANS ISOMERASE-RELATED"/>
    <property type="match status" value="1"/>
</dbReference>
<evidence type="ECO:0000256" key="3">
    <source>
        <dbReference type="ARBA" id="ARBA00023235"/>
    </source>
</evidence>
<accession>N1MQ89</accession>
<keyword evidence="2 4" id="KW-0697">Rotamase</keyword>
<proteinExistence type="inferred from homology"/>
<organism evidence="6 7">
    <name type="scientific">Sphingobium indicum BiD32</name>
    <dbReference type="NCBI Taxonomy" id="1301087"/>
    <lineage>
        <taxon>Bacteria</taxon>
        <taxon>Pseudomonadati</taxon>
        <taxon>Pseudomonadota</taxon>
        <taxon>Alphaproteobacteria</taxon>
        <taxon>Sphingomonadales</taxon>
        <taxon>Sphingomonadaceae</taxon>
        <taxon>Sphingobium</taxon>
    </lineage>
</organism>
<sequence length="267" mass="28297">MIPLSLRSVANRDQRAIRTAKILRKVTPMRFTCALKTVAIGIALTASGLAYAQGGGGKGDDMKKAEAAARAAENAKSLGGDLTPKLPPAVVPADPQNIWDLDLSSGGRVRIQLRPDIAPGHVERIKELTRQGFYNGLKFHRVIPGFMAQGGDPKGDGTGGSTQPDLKAEFNPMPHLRGTVSMARAQGEDSANSQFFIVLLPRMQLDKKYTVFGRVIEGMNYVDAIAQGEPPANPTVILQASIESDGKPPVTAPVAPVAPSIIGAQTK</sequence>
<evidence type="ECO:0000259" key="5">
    <source>
        <dbReference type="PROSITE" id="PS50072"/>
    </source>
</evidence>
<reference evidence="7" key="2">
    <citation type="submission" date="2013-04" db="EMBL/GenBank/DDBJ databases">
        <title>Bisphenol A degrading Sphingobium sp. strain BiD32.</title>
        <authorList>
            <person name="Nielsen J.L."/>
            <person name="Zhou N.A."/>
            <person name="Kjeldal H."/>
        </authorList>
    </citation>
    <scope>NUCLEOTIDE SEQUENCE [LARGE SCALE GENOMIC DNA]</scope>
    <source>
        <strain evidence="7">BiD32</strain>
    </source>
</reference>
<protein>
    <recommendedName>
        <fullName evidence="4">Peptidyl-prolyl cis-trans isomerase</fullName>
        <shortName evidence="4">PPIase</shortName>
        <ecNumber evidence="4">5.2.1.8</ecNumber>
    </recommendedName>
</protein>
<evidence type="ECO:0000256" key="4">
    <source>
        <dbReference type="RuleBase" id="RU363019"/>
    </source>
</evidence>
<evidence type="ECO:0000256" key="1">
    <source>
        <dbReference type="ARBA" id="ARBA00007365"/>
    </source>
</evidence>
<dbReference type="Gene3D" id="2.40.100.10">
    <property type="entry name" value="Cyclophilin-like"/>
    <property type="match status" value="1"/>
</dbReference>
<dbReference type="Pfam" id="PF00160">
    <property type="entry name" value="Pro_isomerase"/>
    <property type="match status" value="1"/>
</dbReference>
<dbReference type="CDD" id="cd00317">
    <property type="entry name" value="cyclophilin"/>
    <property type="match status" value="1"/>
</dbReference>
<comment type="function">
    <text evidence="4">PPIases accelerate the folding of proteins. It catalyzes the cis-trans isomerization of proline imidic peptide bonds in oligopeptides.</text>
</comment>